<keyword evidence="1" id="KW-0812">Transmembrane</keyword>
<accession>A0A1H8SZB5</accession>
<evidence type="ECO:0008006" key="4">
    <source>
        <dbReference type="Google" id="ProtNLM"/>
    </source>
</evidence>
<feature type="transmembrane region" description="Helical" evidence="1">
    <location>
        <begin position="32"/>
        <end position="54"/>
    </location>
</feature>
<name>A0A1H8SZB5_9GAMM</name>
<dbReference type="STRING" id="406100.SAMN04488052_103284"/>
<dbReference type="Proteomes" id="UP000199657">
    <property type="component" value="Unassembled WGS sequence"/>
</dbReference>
<keyword evidence="1" id="KW-1133">Transmembrane helix</keyword>
<dbReference type="EMBL" id="FOEG01000003">
    <property type="protein sequence ID" value="SEO83694.1"/>
    <property type="molecule type" value="Genomic_DNA"/>
</dbReference>
<dbReference type="Pfam" id="PF12365">
    <property type="entry name" value="DUF3649"/>
    <property type="match status" value="1"/>
</dbReference>
<reference evidence="2 3" key="1">
    <citation type="submission" date="2016-10" db="EMBL/GenBank/DDBJ databases">
        <authorList>
            <person name="de Groot N.N."/>
        </authorList>
    </citation>
    <scope>NUCLEOTIDE SEQUENCE [LARGE SCALE GENOMIC DNA]</scope>
    <source>
        <strain evidence="2 3">CGMCC 1.6291</strain>
    </source>
</reference>
<keyword evidence="3" id="KW-1185">Reference proteome</keyword>
<feature type="transmembrane region" description="Helical" evidence="1">
    <location>
        <begin position="89"/>
        <end position="111"/>
    </location>
</feature>
<organism evidence="2 3">
    <name type="scientific">Aquisalimonas asiatica</name>
    <dbReference type="NCBI Taxonomy" id="406100"/>
    <lineage>
        <taxon>Bacteria</taxon>
        <taxon>Pseudomonadati</taxon>
        <taxon>Pseudomonadota</taxon>
        <taxon>Gammaproteobacteria</taxon>
        <taxon>Chromatiales</taxon>
        <taxon>Ectothiorhodospiraceae</taxon>
        <taxon>Aquisalimonas</taxon>
    </lineage>
</organism>
<feature type="transmembrane region" description="Helical" evidence="1">
    <location>
        <begin position="61"/>
        <end position="83"/>
    </location>
</feature>
<gene>
    <name evidence="2" type="ORF">SAMN04488052_103284</name>
</gene>
<protein>
    <recommendedName>
        <fullName evidence="4">Iron transporter</fullName>
    </recommendedName>
</protein>
<evidence type="ECO:0000313" key="3">
    <source>
        <dbReference type="Proteomes" id="UP000199657"/>
    </source>
</evidence>
<keyword evidence="1" id="KW-0472">Membrane</keyword>
<proteinExistence type="predicted"/>
<dbReference type="RefSeq" id="WP_216110785.1">
    <property type="nucleotide sequence ID" value="NZ_FOEG01000003.1"/>
</dbReference>
<evidence type="ECO:0000256" key="1">
    <source>
        <dbReference type="SAM" id="Phobius"/>
    </source>
</evidence>
<evidence type="ECO:0000313" key="2">
    <source>
        <dbReference type="EMBL" id="SEO83694.1"/>
    </source>
</evidence>
<dbReference type="AlphaFoldDB" id="A0A1H8SZB5"/>
<dbReference type="InterPro" id="IPR022109">
    <property type="entry name" value="DUF3649"/>
</dbReference>
<sequence length="112" mass="11384">MTETLQHTPGAGIGTRLRRVWSSPALGVTSRVIAAIVGGFALANLGAILLAALLPMARGEAVATGVLSSFAIYTAAVIWVFAARSAARAWLGLLGTAGACALIAWLLIGVLQ</sequence>